<gene>
    <name evidence="9" type="ORF">SLS56_010793</name>
</gene>
<protein>
    <recommendedName>
        <fullName evidence="8">Amino acid permease/ SLC12A domain-containing protein</fullName>
    </recommendedName>
</protein>
<dbReference type="Pfam" id="PF00324">
    <property type="entry name" value="AA_permease"/>
    <property type="match status" value="2"/>
</dbReference>
<dbReference type="Gene3D" id="1.20.1740.10">
    <property type="entry name" value="Amino acid/polyamine transporter I"/>
    <property type="match status" value="1"/>
</dbReference>
<feature type="transmembrane region" description="Helical" evidence="7">
    <location>
        <begin position="195"/>
        <end position="214"/>
    </location>
</feature>
<evidence type="ECO:0000313" key="10">
    <source>
        <dbReference type="Proteomes" id="UP001521116"/>
    </source>
</evidence>
<dbReference type="PANTHER" id="PTHR43341">
    <property type="entry name" value="AMINO ACID PERMEASE"/>
    <property type="match status" value="1"/>
</dbReference>
<dbReference type="InterPro" id="IPR004841">
    <property type="entry name" value="AA-permease/SLC12A_dom"/>
</dbReference>
<keyword evidence="3 7" id="KW-0812">Transmembrane</keyword>
<comment type="subcellular location">
    <subcellularLocation>
        <location evidence="1">Membrane</location>
        <topology evidence="1">Multi-pass membrane protein</topology>
    </subcellularLocation>
</comment>
<reference evidence="9 10" key="1">
    <citation type="submission" date="2024-02" db="EMBL/GenBank/DDBJ databases">
        <title>De novo assembly and annotation of 12 fungi associated with fruit tree decline syndrome in Ontario, Canada.</title>
        <authorList>
            <person name="Sulman M."/>
            <person name="Ellouze W."/>
            <person name="Ilyukhin E."/>
        </authorList>
    </citation>
    <scope>NUCLEOTIDE SEQUENCE [LARGE SCALE GENOMIC DNA]</scope>
    <source>
        <strain evidence="9 10">M1-105</strain>
    </source>
</reference>
<evidence type="ECO:0000256" key="5">
    <source>
        <dbReference type="ARBA" id="ARBA00022989"/>
    </source>
</evidence>
<comment type="caution">
    <text evidence="9">The sequence shown here is derived from an EMBL/GenBank/DDBJ whole genome shotgun (WGS) entry which is preliminary data.</text>
</comment>
<organism evidence="9 10">
    <name type="scientific">Neofusicoccum ribis</name>
    <dbReference type="NCBI Taxonomy" id="45134"/>
    <lineage>
        <taxon>Eukaryota</taxon>
        <taxon>Fungi</taxon>
        <taxon>Dikarya</taxon>
        <taxon>Ascomycota</taxon>
        <taxon>Pezizomycotina</taxon>
        <taxon>Dothideomycetes</taxon>
        <taxon>Dothideomycetes incertae sedis</taxon>
        <taxon>Botryosphaeriales</taxon>
        <taxon>Botryosphaeriaceae</taxon>
        <taxon>Neofusicoccum</taxon>
    </lineage>
</organism>
<evidence type="ECO:0000256" key="4">
    <source>
        <dbReference type="ARBA" id="ARBA00022970"/>
    </source>
</evidence>
<accession>A0ABR3SE62</accession>
<keyword evidence="10" id="KW-1185">Reference proteome</keyword>
<evidence type="ECO:0000256" key="7">
    <source>
        <dbReference type="SAM" id="Phobius"/>
    </source>
</evidence>
<evidence type="ECO:0000313" key="9">
    <source>
        <dbReference type="EMBL" id="KAL1617871.1"/>
    </source>
</evidence>
<feature type="domain" description="Amino acid permease/ SLC12A" evidence="8">
    <location>
        <begin position="5"/>
        <end position="69"/>
    </location>
</feature>
<feature type="domain" description="Amino acid permease/ SLC12A" evidence="8">
    <location>
        <begin position="84"/>
        <end position="253"/>
    </location>
</feature>
<keyword evidence="2" id="KW-0813">Transport</keyword>
<evidence type="ECO:0000256" key="6">
    <source>
        <dbReference type="ARBA" id="ARBA00023136"/>
    </source>
</evidence>
<keyword evidence="5 7" id="KW-1133">Transmembrane helix</keyword>
<feature type="transmembrane region" description="Helical" evidence="7">
    <location>
        <begin position="43"/>
        <end position="64"/>
    </location>
</feature>
<evidence type="ECO:0000256" key="3">
    <source>
        <dbReference type="ARBA" id="ARBA00022692"/>
    </source>
</evidence>
<keyword evidence="6 7" id="KW-0472">Membrane</keyword>
<dbReference type="EMBL" id="JAJVDC020000221">
    <property type="protein sequence ID" value="KAL1617871.1"/>
    <property type="molecule type" value="Genomic_DNA"/>
</dbReference>
<sequence>MEPRGFAMGWEYSIGWMVTLPFEITAAGITIEFWRDRDEINPGVWCALFMVALIIIQIFGVRGYGEGESNSALPLVAPVAYCGAAVEFILAIVKILACIGFIILGIIINCGGVPTDTRGYLGARYWHDPGAFRNGFNGFCSVFVTAGEQLATPRVVDTLTMFSPAFSFGGTEMVGLAAAEAANPRKSLPKATKQVFWRIFLFYILNVFIMGLIVPSDSDVLLGASGANTKASPFVLAVELAGIQALPHVINAGKWFMKLHLIPS</sequence>
<name>A0ABR3SE62_9PEZI</name>
<evidence type="ECO:0000256" key="2">
    <source>
        <dbReference type="ARBA" id="ARBA00022448"/>
    </source>
</evidence>
<feature type="transmembrane region" description="Helical" evidence="7">
    <location>
        <begin position="12"/>
        <end position="31"/>
    </location>
</feature>
<dbReference type="PANTHER" id="PTHR43341:SF1">
    <property type="entry name" value="GENERAL AMINO-ACID PERMEASE GAP1"/>
    <property type="match status" value="1"/>
</dbReference>
<keyword evidence="4" id="KW-0029">Amino-acid transport</keyword>
<proteinExistence type="predicted"/>
<dbReference type="InterPro" id="IPR050524">
    <property type="entry name" value="APC_YAT"/>
</dbReference>
<evidence type="ECO:0000259" key="8">
    <source>
        <dbReference type="Pfam" id="PF00324"/>
    </source>
</evidence>
<dbReference type="Proteomes" id="UP001521116">
    <property type="component" value="Unassembled WGS sequence"/>
</dbReference>
<feature type="transmembrane region" description="Helical" evidence="7">
    <location>
        <begin position="84"/>
        <end position="108"/>
    </location>
</feature>
<evidence type="ECO:0000256" key="1">
    <source>
        <dbReference type="ARBA" id="ARBA00004141"/>
    </source>
</evidence>